<gene>
    <name evidence="2" type="ORF">Tci_647444</name>
</gene>
<dbReference type="EMBL" id="BKCJ010481726">
    <property type="protein sequence ID" value="GFA75472.1"/>
    <property type="molecule type" value="Genomic_DNA"/>
</dbReference>
<proteinExistence type="predicted"/>
<evidence type="ECO:0000313" key="2">
    <source>
        <dbReference type="EMBL" id="GFA75472.1"/>
    </source>
</evidence>
<sequence length="364" mass="40343">PKKYKPTPSKKPKVAHEKPSKPLPTKKVSKGKVSKVRKEKSASNLLIKKNIFNLNPNLNLKRRTSTTLEESTGPFAQPQDDTSANIVRDTLSLTDAETGANSENTNSEAETEVLKFDEEKGEETSNSVVLKEKTVELDEGQAGSDPGKGFEGFSCATLGFFDGVAAVFRSCFATISKLVIQELIKATTEATKITLPLLPPPQQQSTIDSSLASHVLTLEQRCVDLEKKHKLQDMTTQSLSSRIFTLELTKDCPQSEQPIDDVPTPDDVYISDLEDTDDAHLPKVKPRAKWLKPIPEQERPKTPEPDWVIPANDLREPKKNWANALDNTYKDPKENKLLQKTSDMVPSTNGITDRLGRKSSAKLI</sequence>
<feature type="region of interest" description="Disordered" evidence="1">
    <location>
        <begin position="95"/>
        <end position="125"/>
    </location>
</feature>
<feature type="region of interest" description="Disordered" evidence="1">
    <location>
        <begin position="342"/>
        <end position="364"/>
    </location>
</feature>
<accession>A0A699K939</accession>
<comment type="caution">
    <text evidence="2">The sequence shown here is derived from an EMBL/GenBank/DDBJ whole genome shotgun (WGS) entry which is preliminary data.</text>
</comment>
<evidence type="ECO:0000256" key="1">
    <source>
        <dbReference type="SAM" id="MobiDB-lite"/>
    </source>
</evidence>
<feature type="non-terminal residue" evidence="2">
    <location>
        <position position="1"/>
    </location>
</feature>
<dbReference type="AlphaFoldDB" id="A0A699K939"/>
<feature type="compositionally biased region" description="Basic residues" evidence="1">
    <location>
        <begin position="27"/>
        <end position="38"/>
    </location>
</feature>
<name>A0A699K939_TANCI</name>
<feature type="region of interest" description="Disordered" evidence="1">
    <location>
        <begin position="1"/>
        <end position="40"/>
    </location>
</feature>
<feature type="compositionally biased region" description="Basic residues" evidence="1">
    <location>
        <begin position="1"/>
        <end position="13"/>
    </location>
</feature>
<feature type="compositionally biased region" description="Polar residues" evidence="1">
    <location>
        <begin position="342"/>
        <end position="351"/>
    </location>
</feature>
<protein>
    <submittedName>
        <fullName evidence="2">Uncharacterized protein</fullName>
    </submittedName>
</protein>
<reference evidence="2" key="1">
    <citation type="journal article" date="2019" name="Sci. Rep.">
        <title>Draft genome of Tanacetum cinerariifolium, the natural source of mosquito coil.</title>
        <authorList>
            <person name="Yamashiro T."/>
            <person name="Shiraishi A."/>
            <person name="Satake H."/>
            <person name="Nakayama K."/>
        </authorList>
    </citation>
    <scope>NUCLEOTIDE SEQUENCE</scope>
</reference>
<organism evidence="2">
    <name type="scientific">Tanacetum cinerariifolium</name>
    <name type="common">Dalmatian daisy</name>
    <name type="synonym">Chrysanthemum cinerariifolium</name>
    <dbReference type="NCBI Taxonomy" id="118510"/>
    <lineage>
        <taxon>Eukaryota</taxon>
        <taxon>Viridiplantae</taxon>
        <taxon>Streptophyta</taxon>
        <taxon>Embryophyta</taxon>
        <taxon>Tracheophyta</taxon>
        <taxon>Spermatophyta</taxon>
        <taxon>Magnoliopsida</taxon>
        <taxon>eudicotyledons</taxon>
        <taxon>Gunneridae</taxon>
        <taxon>Pentapetalae</taxon>
        <taxon>asterids</taxon>
        <taxon>campanulids</taxon>
        <taxon>Asterales</taxon>
        <taxon>Asteraceae</taxon>
        <taxon>Asteroideae</taxon>
        <taxon>Anthemideae</taxon>
        <taxon>Anthemidinae</taxon>
        <taxon>Tanacetum</taxon>
    </lineage>
</organism>